<keyword evidence="3" id="KW-1003">Cell membrane</keyword>
<feature type="transmembrane region" description="Helical" evidence="8">
    <location>
        <begin position="125"/>
        <end position="144"/>
    </location>
</feature>
<feature type="transmembrane region" description="Helical" evidence="8">
    <location>
        <begin position="39"/>
        <end position="60"/>
    </location>
</feature>
<dbReference type="PIRSF" id="PIRSF006603">
    <property type="entry name" value="DinF"/>
    <property type="match status" value="1"/>
</dbReference>
<name>W0FPP6_9BACT</name>
<dbReference type="AlphaFoldDB" id="W0FPP6"/>
<evidence type="ECO:0000256" key="2">
    <source>
        <dbReference type="ARBA" id="ARBA00022448"/>
    </source>
</evidence>
<dbReference type="InterPro" id="IPR052031">
    <property type="entry name" value="Membrane_Transporter-Flippase"/>
</dbReference>
<dbReference type="GO" id="GO:0005886">
    <property type="term" value="C:plasma membrane"/>
    <property type="evidence" value="ECO:0007669"/>
    <property type="project" value="UniProtKB-SubCell"/>
</dbReference>
<evidence type="ECO:0000256" key="1">
    <source>
        <dbReference type="ARBA" id="ARBA00004651"/>
    </source>
</evidence>
<dbReference type="CDD" id="cd13138">
    <property type="entry name" value="MATE_yoeA_like"/>
    <property type="match status" value="1"/>
</dbReference>
<organism evidence="9">
    <name type="scientific">uncultured bacterium Contig2</name>
    <dbReference type="NCBI Taxonomy" id="1393529"/>
    <lineage>
        <taxon>Bacteria</taxon>
        <taxon>environmental samples</taxon>
    </lineage>
</organism>
<feature type="transmembrane region" description="Helical" evidence="8">
    <location>
        <begin position="435"/>
        <end position="460"/>
    </location>
</feature>
<feature type="transmembrane region" description="Helical" evidence="8">
    <location>
        <begin position="384"/>
        <end position="404"/>
    </location>
</feature>
<dbReference type="PANTHER" id="PTHR43549">
    <property type="entry name" value="MULTIDRUG RESISTANCE PROTEIN YPNP-RELATED"/>
    <property type="match status" value="1"/>
</dbReference>
<dbReference type="InterPro" id="IPR048279">
    <property type="entry name" value="MdtK-like"/>
</dbReference>
<dbReference type="PANTHER" id="PTHR43549:SF3">
    <property type="entry name" value="MULTIDRUG RESISTANCE PROTEIN YPNP-RELATED"/>
    <property type="match status" value="1"/>
</dbReference>
<feature type="transmembrane region" description="Helical" evidence="8">
    <location>
        <begin position="194"/>
        <end position="215"/>
    </location>
</feature>
<evidence type="ECO:0000256" key="3">
    <source>
        <dbReference type="ARBA" id="ARBA00022475"/>
    </source>
</evidence>
<evidence type="ECO:0000256" key="7">
    <source>
        <dbReference type="SAM" id="MobiDB-lite"/>
    </source>
</evidence>
<comment type="subcellular location">
    <subcellularLocation>
        <location evidence="1">Cell membrane</location>
        <topology evidence="1">Multi-pass membrane protein</topology>
    </subcellularLocation>
</comment>
<feature type="transmembrane region" description="Helical" evidence="8">
    <location>
        <begin position="86"/>
        <end position="105"/>
    </location>
</feature>
<feature type="transmembrane region" description="Helical" evidence="8">
    <location>
        <begin position="221"/>
        <end position="241"/>
    </location>
</feature>
<keyword evidence="2" id="KW-0813">Transport</keyword>
<protein>
    <submittedName>
        <fullName evidence="9">Putative efflux protein, MATE family</fullName>
    </submittedName>
</protein>
<accession>W0FPP6</accession>
<dbReference type="GO" id="GO:0042910">
    <property type="term" value="F:xenobiotic transmembrane transporter activity"/>
    <property type="evidence" value="ECO:0007669"/>
    <property type="project" value="InterPro"/>
</dbReference>
<dbReference type="NCBIfam" id="TIGR00797">
    <property type="entry name" value="matE"/>
    <property type="match status" value="1"/>
</dbReference>
<evidence type="ECO:0000256" key="6">
    <source>
        <dbReference type="ARBA" id="ARBA00023136"/>
    </source>
</evidence>
<evidence type="ECO:0000313" key="9">
    <source>
        <dbReference type="EMBL" id="AHF24817.1"/>
    </source>
</evidence>
<dbReference type="InterPro" id="IPR002528">
    <property type="entry name" value="MATE_fam"/>
</dbReference>
<keyword evidence="6 8" id="KW-0472">Membrane</keyword>
<feature type="transmembrane region" description="Helical" evidence="8">
    <location>
        <begin position="411"/>
        <end position="429"/>
    </location>
</feature>
<sequence length="480" mass="51862">MHSGPYIPEVRRRPGKPAESAKGGGKVARTDLDMTEGNIWMHMLHFSIPMAIGLLFQQLYNTVDTLVVGQFVGQHAQAAVGSTGPIINTIVGFCAGLATGASVVISQRYGAHDDEGLGKAVHTTVALTFLISLIATGIGQLIIMPMLRFMQTPDDVINESRLYLSIYFAGISGILFYNLGSGILRAVGDSRRPLIFLVISALLNTVLDLLFVLVFHKGVDGVAYATILSQILSALLILLTLTREKGNYGIRWRKVRIDRHSLSMILKLGLPSSIQAAITSFSNVFVQSYINYFGSACMAGYGVYGKIDAFALIPVQSISMSSTTFVGQNWGAQKIPRAREGVQKAVLMSLVSTTVLGVIVFVLAEPLMGFFSPKQEVIDYGVSFIRIVTPFYIMICFNQIYAGALRGIGDATMPTVIMLASFVAFRQVYLAVTKALGAGFVAVALAYPVGWILCSTLLIIRYARSKLVTYGKAGTNEPAS</sequence>
<keyword evidence="5 8" id="KW-1133">Transmembrane helix</keyword>
<evidence type="ECO:0000256" key="4">
    <source>
        <dbReference type="ARBA" id="ARBA00022692"/>
    </source>
</evidence>
<evidence type="ECO:0000256" key="5">
    <source>
        <dbReference type="ARBA" id="ARBA00022989"/>
    </source>
</evidence>
<feature type="region of interest" description="Disordered" evidence="7">
    <location>
        <begin position="1"/>
        <end position="27"/>
    </location>
</feature>
<feature type="transmembrane region" description="Helical" evidence="8">
    <location>
        <begin position="345"/>
        <end position="364"/>
    </location>
</feature>
<dbReference type="EMBL" id="KC246807">
    <property type="protein sequence ID" value="AHF24817.1"/>
    <property type="molecule type" value="Genomic_DNA"/>
</dbReference>
<dbReference type="Pfam" id="PF01554">
    <property type="entry name" value="MatE"/>
    <property type="match status" value="2"/>
</dbReference>
<keyword evidence="4 8" id="KW-0812">Transmembrane</keyword>
<proteinExistence type="predicted"/>
<dbReference type="GO" id="GO:0015297">
    <property type="term" value="F:antiporter activity"/>
    <property type="evidence" value="ECO:0007669"/>
    <property type="project" value="InterPro"/>
</dbReference>
<feature type="transmembrane region" description="Helical" evidence="8">
    <location>
        <begin position="164"/>
        <end position="187"/>
    </location>
</feature>
<reference evidence="9" key="1">
    <citation type="journal article" date="2013" name="PLoS ONE">
        <title>Metagenomic insights into the carbohydrate-active enzymes carried by the microorganisms adhering to solid digesta in the rumen of cows.</title>
        <authorList>
            <person name="Wang L."/>
            <person name="Hatem A."/>
            <person name="Catalyurek U.V."/>
            <person name="Morrison M."/>
            <person name="Yu Z."/>
        </authorList>
    </citation>
    <scope>NUCLEOTIDE SEQUENCE</scope>
</reference>
<evidence type="ECO:0000256" key="8">
    <source>
        <dbReference type="SAM" id="Phobius"/>
    </source>
</evidence>